<dbReference type="Pfam" id="PF04205">
    <property type="entry name" value="FMN_bind"/>
    <property type="match status" value="1"/>
</dbReference>
<proteinExistence type="predicted"/>
<sequence length="188" mass="18676">MTHTPEPTETLDPSTIAEPGPRSSRPSRSPRGSSVLARTGGVVAAMAVVGLVAGACSSEDSGSDDSATGTTTGAATGSSAATEAADAGSGEYEDGEYTARGEYISPGGPQSVGVTVTLSNSVITAVSVDTSQTKGPSLEYQGKFAGGISDVVVGKNIDEIEVDKVSGSSLTSGGFNEAIEQIKQEAQA</sequence>
<dbReference type="Proteomes" id="UP001213504">
    <property type="component" value="Chromosome"/>
</dbReference>
<accession>A0AAX3TAW0</accession>
<dbReference type="Gene3D" id="3.90.1010.20">
    <property type="match status" value="1"/>
</dbReference>
<feature type="region of interest" description="Disordered" evidence="1">
    <location>
        <begin position="56"/>
        <end position="111"/>
    </location>
</feature>
<dbReference type="SMART" id="SM00900">
    <property type="entry name" value="FMN_bind"/>
    <property type="match status" value="1"/>
</dbReference>
<feature type="compositionally biased region" description="Low complexity" evidence="1">
    <location>
        <begin position="56"/>
        <end position="90"/>
    </location>
</feature>
<dbReference type="AlphaFoldDB" id="A0AAX3TAW0"/>
<evidence type="ECO:0000256" key="1">
    <source>
        <dbReference type="SAM" id="MobiDB-lite"/>
    </source>
</evidence>
<protein>
    <submittedName>
        <fullName evidence="3">FMN-binding protein</fullName>
    </submittedName>
</protein>
<dbReference type="GO" id="GO:0016020">
    <property type="term" value="C:membrane"/>
    <property type="evidence" value="ECO:0007669"/>
    <property type="project" value="InterPro"/>
</dbReference>
<organism evidence="3 4">
    <name type="scientific">Gordonia hongkongensis</name>
    <dbReference type="NCBI Taxonomy" id="1701090"/>
    <lineage>
        <taxon>Bacteria</taxon>
        <taxon>Bacillati</taxon>
        <taxon>Actinomycetota</taxon>
        <taxon>Actinomycetes</taxon>
        <taxon>Mycobacteriales</taxon>
        <taxon>Gordoniaceae</taxon>
        <taxon>Gordonia</taxon>
    </lineage>
</organism>
<dbReference type="EMBL" id="CP121270">
    <property type="protein sequence ID" value="WFP26052.1"/>
    <property type="molecule type" value="Genomic_DNA"/>
</dbReference>
<reference evidence="3" key="1">
    <citation type="submission" date="2023-04" db="EMBL/GenBank/DDBJ databases">
        <title>Complete genome sequence of a phthalic acid esters degrading bacterial strain.</title>
        <authorList>
            <person name="Weng L."/>
            <person name="Jia Y."/>
            <person name="Ren L."/>
        </authorList>
    </citation>
    <scope>NUCLEOTIDE SEQUENCE</scope>
    <source>
        <strain evidence="3">RL-LY01</strain>
    </source>
</reference>
<feature type="compositionally biased region" description="Low complexity" evidence="1">
    <location>
        <begin position="19"/>
        <end position="36"/>
    </location>
</feature>
<name>A0AAX3TAW0_9ACTN</name>
<dbReference type="RefSeq" id="WP_137810899.1">
    <property type="nucleotide sequence ID" value="NZ_CBDRNE010000012.1"/>
</dbReference>
<evidence type="ECO:0000259" key="2">
    <source>
        <dbReference type="SMART" id="SM00900"/>
    </source>
</evidence>
<feature type="compositionally biased region" description="Polar residues" evidence="1">
    <location>
        <begin position="1"/>
        <end position="13"/>
    </location>
</feature>
<feature type="domain" description="FMN-binding" evidence="2">
    <location>
        <begin position="108"/>
        <end position="186"/>
    </location>
</feature>
<dbReference type="InterPro" id="IPR007329">
    <property type="entry name" value="FMN-bd"/>
</dbReference>
<evidence type="ECO:0000313" key="3">
    <source>
        <dbReference type="EMBL" id="WFP26052.1"/>
    </source>
</evidence>
<evidence type="ECO:0000313" key="4">
    <source>
        <dbReference type="Proteomes" id="UP001213504"/>
    </source>
</evidence>
<feature type="region of interest" description="Disordered" evidence="1">
    <location>
        <begin position="1"/>
        <end position="36"/>
    </location>
</feature>
<dbReference type="GO" id="GO:0010181">
    <property type="term" value="F:FMN binding"/>
    <property type="evidence" value="ECO:0007669"/>
    <property type="project" value="InterPro"/>
</dbReference>
<gene>
    <name evidence="3" type="ORF">P9A14_05970</name>
</gene>